<evidence type="ECO:0000313" key="2">
    <source>
        <dbReference type="EMBL" id="MFC1419460.1"/>
    </source>
</evidence>
<sequence length="172" mass="18324">MSGRADGQALARAERLREQRTEAACAELGELAARWPEDAGLAYLTACAHDSLGLEAEAAPHYERALAARPGLSGEDRHGAFLGLGSTYRVLGRYPEAVATLRLGLDEFPGDAALRTFLAMALHNTGESAEAVRTLLRVTAATSADARVRAYRRAIDHYADHLDEVVPGGGRG</sequence>
<dbReference type="EMBL" id="JBHFAB010000018">
    <property type="protein sequence ID" value="MFC1419460.1"/>
    <property type="molecule type" value="Genomic_DNA"/>
</dbReference>
<evidence type="ECO:0000259" key="1">
    <source>
        <dbReference type="Pfam" id="PF12688"/>
    </source>
</evidence>
<dbReference type="InterPro" id="IPR019734">
    <property type="entry name" value="TPR_rpt"/>
</dbReference>
<keyword evidence="3" id="KW-1185">Reference proteome</keyword>
<evidence type="ECO:0000313" key="3">
    <source>
        <dbReference type="Proteomes" id="UP001592531"/>
    </source>
</evidence>
<dbReference type="Proteomes" id="UP001592531">
    <property type="component" value="Unassembled WGS sequence"/>
</dbReference>
<organism evidence="2 3">
    <name type="scientific">Streptacidiphilus cavernicola</name>
    <dbReference type="NCBI Taxonomy" id="3342716"/>
    <lineage>
        <taxon>Bacteria</taxon>
        <taxon>Bacillati</taxon>
        <taxon>Actinomycetota</taxon>
        <taxon>Actinomycetes</taxon>
        <taxon>Kitasatosporales</taxon>
        <taxon>Streptomycetaceae</taxon>
        <taxon>Streptacidiphilus</taxon>
    </lineage>
</organism>
<dbReference type="Gene3D" id="1.25.40.10">
    <property type="entry name" value="Tetratricopeptide repeat domain"/>
    <property type="match status" value="1"/>
</dbReference>
<dbReference type="InterPro" id="IPR041656">
    <property type="entry name" value="TPR_5"/>
</dbReference>
<dbReference type="RefSeq" id="WP_380538794.1">
    <property type="nucleotide sequence ID" value="NZ_JBHFAB010000018.1"/>
</dbReference>
<feature type="domain" description="Tetratrico peptide repeat group 5" evidence="1">
    <location>
        <begin position="42"/>
        <end position="162"/>
    </location>
</feature>
<dbReference type="Pfam" id="PF12688">
    <property type="entry name" value="TPR_5"/>
    <property type="match status" value="1"/>
</dbReference>
<comment type="caution">
    <text evidence="2">The sequence shown here is derived from an EMBL/GenBank/DDBJ whole genome shotgun (WGS) entry which is preliminary data.</text>
</comment>
<dbReference type="InterPro" id="IPR011990">
    <property type="entry name" value="TPR-like_helical_dom_sf"/>
</dbReference>
<dbReference type="SUPFAM" id="SSF48452">
    <property type="entry name" value="TPR-like"/>
    <property type="match status" value="1"/>
</dbReference>
<accession>A0ABV6W0C6</accession>
<name>A0ABV6W0C6_9ACTN</name>
<proteinExistence type="predicted"/>
<protein>
    <submittedName>
        <fullName evidence="2">Tetratricopeptide repeat protein</fullName>
    </submittedName>
</protein>
<reference evidence="2 3" key="1">
    <citation type="submission" date="2024-09" db="EMBL/GenBank/DDBJ databases">
        <authorList>
            <person name="Lee S.D."/>
        </authorList>
    </citation>
    <scope>NUCLEOTIDE SEQUENCE [LARGE SCALE GENOMIC DNA]</scope>
    <source>
        <strain evidence="2 3">N8-3</strain>
    </source>
</reference>
<gene>
    <name evidence="2" type="ORF">ACEZDE_22910</name>
</gene>
<dbReference type="SMART" id="SM00028">
    <property type="entry name" value="TPR"/>
    <property type="match status" value="3"/>
</dbReference>